<dbReference type="RefSeq" id="WP_194212832.1">
    <property type="nucleotide sequence ID" value="NZ_CP061205.1"/>
</dbReference>
<dbReference type="Proteomes" id="UP001595444">
    <property type="component" value="Unassembled WGS sequence"/>
</dbReference>
<name>A0ABV7D1R4_9PROT</name>
<dbReference type="Gene3D" id="3.90.850.10">
    <property type="entry name" value="Fumarylacetoacetase-like, C-terminal domain"/>
    <property type="match status" value="1"/>
</dbReference>
<comment type="caution">
    <text evidence="3">The sequence shown here is derived from an EMBL/GenBank/DDBJ whole genome shotgun (WGS) entry which is preliminary data.</text>
</comment>
<evidence type="ECO:0000256" key="1">
    <source>
        <dbReference type="ARBA" id="ARBA00023239"/>
    </source>
</evidence>
<dbReference type="Pfam" id="PF01557">
    <property type="entry name" value="FAA_hydrolase"/>
    <property type="match status" value="1"/>
</dbReference>
<reference evidence="4" key="1">
    <citation type="journal article" date="2019" name="Int. J. Syst. Evol. Microbiol.">
        <title>The Global Catalogue of Microorganisms (GCM) 10K type strain sequencing project: providing services to taxonomists for standard genome sequencing and annotation.</title>
        <authorList>
            <consortium name="The Broad Institute Genomics Platform"/>
            <consortium name="The Broad Institute Genome Sequencing Center for Infectious Disease"/>
            <person name="Wu L."/>
            <person name="Ma J."/>
        </authorList>
    </citation>
    <scope>NUCLEOTIDE SEQUENCE [LARGE SCALE GENOMIC DNA]</scope>
    <source>
        <strain evidence="4">KCTC 62164</strain>
    </source>
</reference>
<evidence type="ECO:0000259" key="2">
    <source>
        <dbReference type="Pfam" id="PF01557"/>
    </source>
</evidence>
<dbReference type="InterPro" id="IPR011234">
    <property type="entry name" value="Fumarylacetoacetase-like_C"/>
</dbReference>
<dbReference type="SUPFAM" id="SSF56529">
    <property type="entry name" value="FAH"/>
    <property type="match status" value="1"/>
</dbReference>
<organism evidence="3 4">
    <name type="scientific">Kordiimonas pumila</name>
    <dbReference type="NCBI Taxonomy" id="2161677"/>
    <lineage>
        <taxon>Bacteria</taxon>
        <taxon>Pseudomonadati</taxon>
        <taxon>Pseudomonadota</taxon>
        <taxon>Alphaproteobacteria</taxon>
        <taxon>Kordiimonadales</taxon>
        <taxon>Kordiimonadaceae</taxon>
        <taxon>Kordiimonas</taxon>
    </lineage>
</organism>
<dbReference type="EMBL" id="JBHRSL010000002">
    <property type="protein sequence ID" value="MFC3050670.1"/>
    <property type="molecule type" value="Genomic_DNA"/>
</dbReference>
<keyword evidence="4" id="KW-1185">Reference proteome</keyword>
<gene>
    <name evidence="3" type="ORF">ACFOKA_02005</name>
</gene>
<evidence type="ECO:0000313" key="4">
    <source>
        <dbReference type="Proteomes" id="UP001595444"/>
    </source>
</evidence>
<protein>
    <submittedName>
        <fullName evidence="3">2-keto-4-pentenoate hydratase</fullName>
    </submittedName>
</protein>
<feature type="domain" description="Fumarylacetoacetase-like C-terminal" evidence="2">
    <location>
        <begin position="98"/>
        <end position="250"/>
    </location>
</feature>
<dbReference type="InterPro" id="IPR050772">
    <property type="entry name" value="Hydratase-Decarb/MhpD_sf"/>
</dbReference>
<sequence length="257" mass="27081">MDNIQAAATVVLEARRAGRPIPQISVSHKIVSLEDGYNVQKLVKSQYVADGRIISGHKIGLTSKAVQTQLGVGVPDFGTLYEDMAYESGSYVPASRLMQPKAEAEIAFVLAKDINQQMAMDDLPSFISHACAAIEIVDSAIEGWKLSIGDTIGDNASCGLYVLGNDRVKLPNADLAGCIMSMSVDGKTVSTGKGSDCLGHPLNAVLWLIEALTTRGESLKAGDIILSGALGPMHSLKKGDHVLASISGFLPVGFTLV</sequence>
<dbReference type="PANTHER" id="PTHR30143:SF0">
    <property type="entry name" value="2-KETO-4-PENTENOATE HYDRATASE"/>
    <property type="match status" value="1"/>
</dbReference>
<accession>A0ABV7D1R4</accession>
<dbReference type="InterPro" id="IPR036663">
    <property type="entry name" value="Fumarylacetoacetase_C_sf"/>
</dbReference>
<keyword evidence="1" id="KW-0456">Lyase</keyword>
<dbReference type="PANTHER" id="PTHR30143">
    <property type="entry name" value="ACID HYDRATASE"/>
    <property type="match status" value="1"/>
</dbReference>
<proteinExistence type="predicted"/>
<evidence type="ECO:0000313" key="3">
    <source>
        <dbReference type="EMBL" id="MFC3050670.1"/>
    </source>
</evidence>